<accession>A0ABT3YM56</accession>
<dbReference type="InterPro" id="IPR031475">
    <property type="entry name" value="NBD_C"/>
</dbReference>
<dbReference type="Pfam" id="PF17042">
    <property type="entry name" value="NBD_C"/>
    <property type="match status" value="1"/>
</dbReference>
<dbReference type="SUPFAM" id="SSF142764">
    <property type="entry name" value="YgbK-like"/>
    <property type="match status" value="1"/>
</dbReference>
<dbReference type="RefSeq" id="WP_267614698.1">
    <property type="nucleotide sequence ID" value="NZ_JAOVZQ010000001.1"/>
</dbReference>
<dbReference type="Proteomes" id="UP001081283">
    <property type="component" value="Unassembled WGS sequence"/>
</dbReference>
<protein>
    <recommendedName>
        <fullName evidence="1">Four-carbon acid sugar kinase nucleotide binding domain-containing protein</fullName>
    </recommendedName>
</protein>
<gene>
    <name evidence="2" type="ORF">OEG82_23080</name>
</gene>
<evidence type="ECO:0000313" key="3">
    <source>
        <dbReference type="Proteomes" id="UP001081283"/>
    </source>
</evidence>
<evidence type="ECO:0000259" key="1">
    <source>
        <dbReference type="Pfam" id="PF17042"/>
    </source>
</evidence>
<comment type="caution">
    <text evidence="2">The sequence shown here is derived from an EMBL/GenBank/DDBJ whole genome shotgun (WGS) entry which is preliminary data.</text>
</comment>
<organism evidence="2 3">
    <name type="scientific">Hoeflea ulvae</name>
    <dbReference type="NCBI Taxonomy" id="2983764"/>
    <lineage>
        <taxon>Bacteria</taxon>
        <taxon>Pseudomonadati</taxon>
        <taxon>Pseudomonadota</taxon>
        <taxon>Alphaproteobacteria</taxon>
        <taxon>Hyphomicrobiales</taxon>
        <taxon>Rhizobiaceae</taxon>
        <taxon>Hoeflea</taxon>
    </lineage>
</organism>
<name>A0ABT3YM56_9HYPH</name>
<keyword evidence="3" id="KW-1185">Reference proteome</keyword>
<dbReference type="InterPro" id="IPR042213">
    <property type="entry name" value="NBD_C_sf"/>
</dbReference>
<sequence length="152" mass="15720">MAAVTEFDPCALSPDVLHDPARFQQAVVRLADGLMQGRNMLAHTLPGANYLIDAPMLTTRLVELVAAVLARAPVTGLGVAGGDTSSAICQRLGFSALEFDADIDPGVSICTGHHAVPALDGMRLMLKGGQMGGANLFDRFAAACAEGTRSGL</sequence>
<dbReference type="Gene3D" id="3.40.980.20">
    <property type="entry name" value="Four-carbon acid sugar kinase, nucleotide binding domain"/>
    <property type="match status" value="1"/>
</dbReference>
<evidence type="ECO:0000313" key="2">
    <source>
        <dbReference type="EMBL" id="MCY0096869.1"/>
    </source>
</evidence>
<feature type="domain" description="Four-carbon acid sugar kinase nucleotide binding" evidence="1">
    <location>
        <begin position="54"/>
        <end position="137"/>
    </location>
</feature>
<proteinExistence type="predicted"/>
<reference evidence="2" key="1">
    <citation type="submission" date="2022-10" db="EMBL/GenBank/DDBJ databases">
        <title>Hoeflea sp. J2-29, isolated from marine algae.</title>
        <authorList>
            <person name="Kristyanto S."/>
            <person name="Kim J.M."/>
            <person name="Jeon C.O."/>
        </authorList>
    </citation>
    <scope>NUCLEOTIDE SEQUENCE</scope>
    <source>
        <strain evidence="2">J2-29</strain>
    </source>
</reference>
<dbReference type="EMBL" id="JAOVZQ010000001">
    <property type="protein sequence ID" value="MCY0096869.1"/>
    <property type="molecule type" value="Genomic_DNA"/>
</dbReference>